<dbReference type="GO" id="GO:0046872">
    <property type="term" value="F:metal ion binding"/>
    <property type="evidence" value="ECO:0007669"/>
    <property type="project" value="UniProtKB-KW"/>
</dbReference>
<evidence type="ECO:0000256" key="8">
    <source>
        <dbReference type="HAMAP-Rule" id="MF_00501"/>
    </source>
</evidence>
<keyword evidence="4 8" id="KW-0694">RNA-binding</keyword>
<dbReference type="PANTHER" id="PTHR33280:SF6">
    <property type="entry name" value="LARGE RIBOSOMAL SUBUNIT PROTEIN BL31A"/>
    <property type="match status" value="1"/>
</dbReference>
<comment type="similarity">
    <text evidence="1 8">Belongs to the bacterial ribosomal protein bL31 family. Type A subfamily.</text>
</comment>
<dbReference type="GO" id="GO:1990904">
    <property type="term" value="C:ribonucleoprotein complex"/>
    <property type="evidence" value="ECO:0007669"/>
    <property type="project" value="UniProtKB-KW"/>
</dbReference>
<feature type="binding site" evidence="8">
    <location>
        <position position="40"/>
    </location>
    <ligand>
        <name>Zn(2+)</name>
        <dbReference type="ChEBI" id="CHEBI:29105"/>
    </ligand>
</feature>
<protein>
    <recommendedName>
        <fullName evidence="7 8">Large ribosomal subunit protein bL31</fullName>
    </recommendedName>
</protein>
<dbReference type="Proteomes" id="UP000298566">
    <property type="component" value="Chromosome"/>
</dbReference>
<dbReference type="PRINTS" id="PR01249">
    <property type="entry name" value="RIBOSOMALL31"/>
</dbReference>
<reference evidence="9 10" key="1">
    <citation type="submission" date="2018-10" db="EMBL/GenBank/DDBJ databases">
        <title>Comparative functional genomics of the obligate endosymbiont Buchnera aphidicola.</title>
        <authorList>
            <person name="Chong R.A."/>
        </authorList>
    </citation>
    <scope>NUCLEOTIDE SEQUENCE [LARGE SCALE GENOMIC DNA]</scope>
    <source>
        <strain evidence="9 10">Mrh</strain>
    </source>
</reference>
<evidence type="ECO:0000256" key="3">
    <source>
        <dbReference type="ARBA" id="ARBA00022730"/>
    </source>
</evidence>
<dbReference type="HAMAP" id="MF_00501">
    <property type="entry name" value="Ribosomal_bL31_1"/>
    <property type="match status" value="1"/>
</dbReference>
<dbReference type="SUPFAM" id="SSF143800">
    <property type="entry name" value="L28p-like"/>
    <property type="match status" value="1"/>
</dbReference>
<dbReference type="GO" id="GO:0006412">
    <property type="term" value="P:translation"/>
    <property type="evidence" value="ECO:0007669"/>
    <property type="project" value="UniProtKB-UniRule"/>
</dbReference>
<keyword evidence="6 8" id="KW-0687">Ribonucleoprotein</keyword>
<evidence type="ECO:0000256" key="7">
    <source>
        <dbReference type="ARBA" id="ARBA00035687"/>
    </source>
</evidence>
<evidence type="ECO:0000256" key="6">
    <source>
        <dbReference type="ARBA" id="ARBA00023274"/>
    </source>
</evidence>
<keyword evidence="5 8" id="KW-0689">Ribosomal protein</keyword>
<comment type="cofactor">
    <cofactor evidence="8">
        <name>Zn(2+)</name>
        <dbReference type="ChEBI" id="CHEBI:29105"/>
    </cofactor>
    <text evidence="8">Binds 1 zinc ion per subunit.</text>
</comment>
<dbReference type="NCBIfam" id="TIGR00105">
    <property type="entry name" value="L31"/>
    <property type="match status" value="1"/>
</dbReference>
<evidence type="ECO:0000256" key="2">
    <source>
        <dbReference type="ARBA" id="ARBA00011838"/>
    </source>
</evidence>
<dbReference type="EMBL" id="CP033004">
    <property type="protein sequence ID" value="QCI23531.1"/>
    <property type="molecule type" value="Genomic_DNA"/>
</dbReference>
<evidence type="ECO:0000256" key="1">
    <source>
        <dbReference type="ARBA" id="ARBA00009296"/>
    </source>
</evidence>
<feature type="binding site" evidence="8">
    <location>
        <position position="18"/>
    </location>
    <ligand>
        <name>Zn(2+)</name>
        <dbReference type="ChEBI" id="CHEBI:29105"/>
    </ligand>
</feature>
<feature type="binding site" evidence="8">
    <location>
        <position position="16"/>
    </location>
    <ligand>
        <name>Zn(2+)</name>
        <dbReference type="ChEBI" id="CHEBI:29105"/>
    </ligand>
</feature>
<evidence type="ECO:0000256" key="4">
    <source>
        <dbReference type="ARBA" id="ARBA00022884"/>
    </source>
</evidence>
<accession>A0A4D6YAU0</accession>
<keyword evidence="3 8" id="KW-0699">rRNA-binding</keyword>
<keyword evidence="8" id="KW-0479">Metal-binding</keyword>
<dbReference type="AlphaFoldDB" id="A0A4D6YAU0"/>
<dbReference type="OrthoDB" id="9803251at2"/>
<evidence type="ECO:0000313" key="10">
    <source>
        <dbReference type="Proteomes" id="UP000298566"/>
    </source>
</evidence>
<dbReference type="GO" id="GO:0019843">
    <property type="term" value="F:rRNA binding"/>
    <property type="evidence" value="ECO:0007669"/>
    <property type="project" value="UniProtKB-KW"/>
</dbReference>
<dbReference type="RefSeq" id="WP_158336740.1">
    <property type="nucleotide sequence ID" value="NZ_CP033004.1"/>
</dbReference>
<dbReference type="NCBIfam" id="NF001809">
    <property type="entry name" value="PRK00528.1"/>
    <property type="match status" value="1"/>
</dbReference>
<feature type="binding site" evidence="8">
    <location>
        <position position="37"/>
    </location>
    <ligand>
        <name>Zn(2+)</name>
        <dbReference type="ChEBI" id="CHEBI:29105"/>
    </ligand>
</feature>
<name>A0A4D6YAU0_BUCMH</name>
<dbReference type="InterPro" id="IPR042105">
    <property type="entry name" value="Ribosomal_bL31_sf"/>
</dbReference>
<dbReference type="Gene3D" id="4.10.830.30">
    <property type="entry name" value="Ribosomal protein L31"/>
    <property type="match status" value="1"/>
</dbReference>
<proteinExistence type="inferred from homology"/>
<dbReference type="GO" id="GO:0005840">
    <property type="term" value="C:ribosome"/>
    <property type="evidence" value="ECO:0007669"/>
    <property type="project" value="UniProtKB-KW"/>
</dbReference>
<dbReference type="Pfam" id="PF01197">
    <property type="entry name" value="Ribosomal_L31"/>
    <property type="match status" value="1"/>
</dbReference>
<comment type="subunit">
    <text evidence="2 8">Part of the 50S ribosomal subunit.</text>
</comment>
<dbReference type="PANTHER" id="PTHR33280">
    <property type="entry name" value="50S RIBOSOMAL PROTEIN L31, CHLOROPLASTIC"/>
    <property type="match status" value="1"/>
</dbReference>
<dbReference type="InterPro" id="IPR002150">
    <property type="entry name" value="Ribosomal_bL31"/>
</dbReference>
<sequence length="70" mass="8017">MKKKIHPNYSEISVICSCNNVIKTFSTLCKDINIDVCSKCHPFYTGKQRVADTGGRVEKFNKKFKMNSNK</sequence>
<gene>
    <name evidence="8" type="primary">rpmE</name>
    <name evidence="9" type="ORF">D9V73_02750</name>
</gene>
<keyword evidence="8" id="KW-0862">Zinc</keyword>
<comment type="function">
    <text evidence="8">Binds the 23S rRNA.</text>
</comment>
<dbReference type="PROSITE" id="PS01143">
    <property type="entry name" value="RIBOSOMAL_L31"/>
    <property type="match status" value="1"/>
</dbReference>
<dbReference type="InterPro" id="IPR034704">
    <property type="entry name" value="Ribosomal_bL28/bL31-like_sf"/>
</dbReference>
<evidence type="ECO:0000313" key="9">
    <source>
        <dbReference type="EMBL" id="QCI23531.1"/>
    </source>
</evidence>
<dbReference type="InterPro" id="IPR027491">
    <property type="entry name" value="Ribosomal_bL31_A"/>
</dbReference>
<dbReference type="GO" id="GO:0003735">
    <property type="term" value="F:structural constituent of ribosome"/>
    <property type="evidence" value="ECO:0007669"/>
    <property type="project" value="InterPro"/>
</dbReference>
<dbReference type="NCBIfam" id="NF000612">
    <property type="entry name" value="PRK00019.1"/>
    <property type="match status" value="1"/>
</dbReference>
<organism evidence="9 10">
    <name type="scientific">Buchnera aphidicola subsp. Melaphis rhois</name>
    <dbReference type="NCBI Taxonomy" id="118103"/>
    <lineage>
        <taxon>Bacteria</taxon>
        <taxon>Pseudomonadati</taxon>
        <taxon>Pseudomonadota</taxon>
        <taxon>Gammaproteobacteria</taxon>
        <taxon>Enterobacterales</taxon>
        <taxon>Erwiniaceae</taxon>
        <taxon>Buchnera</taxon>
    </lineage>
</organism>
<evidence type="ECO:0000256" key="5">
    <source>
        <dbReference type="ARBA" id="ARBA00022980"/>
    </source>
</evidence>